<organism evidence="6 7">
    <name type="scientific">Tritrichomonas foetus</name>
    <dbReference type="NCBI Taxonomy" id="1144522"/>
    <lineage>
        <taxon>Eukaryota</taxon>
        <taxon>Metamonada</taxon>
        <taxon>Parabasalia</taxon>
        <taxon>Tritrichomonadida</taxon>
        <taxon>Tritrichomonadidae</taxon>
        <taxon>Tritrichomonas</taxon>
    </lineage>
</organism>
<evidence type="ECO:0000256" key="3">
    <source>
        <dbReference type="PROSITE-ProRule" id="PRU10141"/>
    </source>
</evidence>
<gene>
    <name evidence="6" type="ORF">TRFO_42147</name>
</gene>
<dbReference type="InterPro" id="IPR011009">
    <property type="entry name" value="Kinase-like_dom_sf"/>
</dbReference>
<comment type="caution">
    <text evidence="6">The sequence shown here is derived from an EMBL/GenBank/DDBJ whole genome shotgun (WGS) entry which is preliminary data.</text>
</comment>
<evidence type="ECO:0000256" key="2">
    <source>
        <dbReference type="ARBA" id="ARBA00022840"/>
    </source>
</evidence>
<dbReference type="GO" id="GO:0004674">
    <property type="term" value="F:protein serine/threonine kinase activity"/>
    <property type="evidence" value="ECO:0007669"/>
    <property type="project" value="UniProtKB-KW"/>
</dbReference>
<dbReference type="VEuPathDB" id="TrichDB:TRFO_42147"/>
<dbReference type="Proteomes" id="UP000179807">
    <property type="component" value="Unassembled WGS sequence"/>
</dbReference>
<dbReference type="Gene3D" id="1.10.510.10">
    <property type="entry name" value="Transferase(Phosphotransferase) domain 1"/>
    <property type="match status" value="1"/>
</dbReference>
<dbReference type="FunFam" id="1.10.510.10:FF:000571">
    <property type="entry name" value="Maternal embryonic leucine zipper kinase"/>
    <property type="match status" value="1"/>
</dbReference>
<dbReference type="PROSITE" id="PS50011">
    <property type="entry name" value="PROTEIN_KINASE_DOM"/>
    <property type="match status" value="1"/>
</dbReference>
<keyword evidence="7" id="KW-1185">Reference proteome</keyword>
<dbReference type="Pfam" id="PF00069">
    <property type="entry name" value="Pkinase"/>
    <property type="match status" value="1"/>
</dbReference>
<dbReference type="InterPro" id="IPR008271">
    <property type="entry name" value="Ser/Thr_kinase_AS"/>
</dbReference>
<dbReference type="OrthoDB" id="4062651at2759"/>
<reference evidence="6" key="1">
    <citation type="submission" date="2016-10" db="EMBL/GenBank/DDBJ databases">
        <authorList>
            <person name="Benchimol M."/>
            <person name="Almeida L.G."/>
            <person name="Vasconcelos A.T."/>
            <person name="Perreira-Neves A."/>
            <person name="Rosa I.A."/>
            <person name="Tasca T."/>
            <person name="Bogo M.R."/>
            <person name="de Souza W."/>
        </authorList>
    </citation>
    <scope>NUCLEOTIDE SEQUENCE [LARGE SCALE GENOMIC DNA]</scope>
    <source>
        <strain evidence="6">K</strain>
    </source>
</reference>
<dbReference type="SUPFAM" id="SSF56112">
    <property type="entry name" value="Protein kinase-like (PK-like)"/>
    <property type="match status" value="1"/>
</dbReference>
<dbReference type="PROSITE" id="PS00108">
    <property type="entry name" value="PROTEIN_KINASE_ST"/>
    <property type="match status" value="1"/>
</dbReference>
<dbReference type="AlphaFoldDB" id="A0A1J4L214"/>
<keyword evidence="2 3" id="KW-0067">ATP-binding</keyword>
<keyword evidence="1 3" id="KW-0547">Nucleotide-binding</keyword>
<dbReference type="PANTHER" id="PTHR24362:SF309">
    <property type="entry name" value="PROTEIN KINASE DOMAIN-CONTAINING PROTEIN"/>
    <property type="match status" value="1"/>
</dbReference>
<keyword evidence="6" id="KW-0808">Transferase</keyword>
<dbReference type="InterPro" id="IPR017441">
    <property type="entry name" value="Protein_kinase_ATP_BS"/>
</dbReference>
<keyword evidence="4" id="KW-0723">Serine/threonine-protein kinase</keyword>
<dbReference type="RefSeq" id="XP_068369126.1">
    <property type="nucleotide sequence ID" value="XM_068514163.1"/>
</dbReference>
<protein>
    <submittedName>
        <fullName evidence="6">CAMK family protein kinase</fullName>
    </submittedName>
</protein>
<evidence type="ECO:0000256" key="1">
    <source>
        <dbReference type="ARBA" id="ARBA00022741"/>
    </source>
</evidence>
<comment type="similarity">
    <text evidence="4">Belongs to the protein kinase superfamily.</text>
</comment>
<dbReference type="PROSITE" id="PS00107">
    <property type="entry name" value="PROTEIN_KINASE_ATP"/>
    <property type="match status" value="1"/>
</dbReference>
<proteinExistence type="inferred from homology"/>
<accession>A0A1J4L214</accession>
<dbReference type="GO" id="GO:0005524">
    <property type="term" value="F:ATP binding"/>
    <property type="evidence" value="ECO:0007669"/>
    <property type="project" value="UniProtKB-UniRule"/>
</dbReference>
<dbReference type="SMART" id="SM00220">
    <property type="entry name" value="S_TKc"/>
    <property type="match status" value="1"/>
</dbReference>
<dbReference type="EMBL" id="MLAK01000162">
    <property type="protein sequence ID" value="OHT15990.1"/>
    <property type="molecule type" value="Genomic_DNA"/>
</dbReference>
<name>A0A1J4L214_9EUKA</name>
<evidence type="ECO:0000256" key="4">
    <source>
        <dbReference type="RuleBase" id="RU000304"/>
    </source>
</evidence>
<sequence length="366" mass="41683">MSRPRRRTTNSLTIKSKDYKDPEIQRIIASLPFSSNGYLFSQVLGSGSFGVVFKAYHSGYKRDFAAKMISMVSKDQASSDAIDIESEFKTLMRLSHQNIIKIYGSFQYMHQFVIILQYCPNGTLKNLIQSGVGIPKDEQKAFIKSIVNALTYSHEKNVAHRDIKTANIFIDSFRRPILSDFGLSQILPLESASLFSFCGSFIYRSPEMILQKPHDPFKADVWALGVTFYIMVTGRDPWPTYSVDAMKKAIVSCQFEPFPETVEPEIVDLIKLMLTLDPNQRPSMAELSQLDWIQNSEMQLQSKRIETGVNQSQSVCKSKRFQMKYFQSVSQCLSFKVSKQGRSASRLETEETEAPYVGKLLFLPDE</sequence>
<dbReference type="InterPro" id="IPR000719">
    <property type="entry name" value="Prot_kinase_dom"/>
</dbReference>
<keyword evidence="6" id="KW-0418">Kinase</keyword>
<evidence type="ECO:0000313" key="7">
    <source>
        <dbReference type="Proteomes" id="UP000179807"/>
    </source>
</evidence>
<dbReference type="PANTHER" id="PTHR24362">
    <property type="entry name" value="SERINE/THREONINE-PROTEIN KINASE NEK"/>
    <property type="match status" value="1"/>
</dbReference>
<evidence type="ECO:0000313" key="6">
    <source>
        <dbReference type="EMBL" id="OHT15990.1"/>
    </source>
</evidence>
<feature type="domain" description="Protein kinase" evidence="5">
    <location>
        <begin position="38"/>
        <end position="293"/>
    </location>
</feature>
<dbReference type="GeneID" id="94848867"/>
<feature type="binding site" evidence="3">
    <location>
        <position position="67"/>
    </location>
    <ligand>
        <name>ATP</name>
        <dbReference type="ChEBI" id="CHEBI:30616"/>
    </ligand>
</feature>
<evidence type="ECO:0000259" key="5">
    <source>
        <dbReference type="PROSITE" id="PS50011"/>
    </source>
</evidence>